<dbReference type="EMBL" id="LK028575">
    <property type="protein sequence ID" value="CDR32591.1"/>
    <property type="molecule type" value="Genomic_DNA"/>
</dbReference>
<evidence type="ECO:0000256" key="1">
    <source>
        <dbReference type="ARBA" id="ARBA00008931"/>
    </source>
</evidence>
<dbReference type="PANTHER" id="PTHR12220">
    <property type="entry name" value="50S/60S RIBOSOMAL PROTEIN L16"/>
    <property type="match status" value="1"/>
</dbReference>
<dbReference type="VEuPathDB" id="PiroplasmaDB:BmR1_api00290"/>
<organism evidence="5 6">
    <name type="scientific">Babesia microti (strain RI)</name>
    <dbReference type="NCBI Taxonomy" id="1133968"/>
    <lineage>
        <taxon>Eukaryota</taxon>
        <taxon>Sar</taxon>
        <taxon>Alveolata</taxon>
        <taxon>Apicomplexa</taxon>
        <taxon>Aconoidasida</taxon>
        <taxon>Piroplasmida</taxon>
        <taxon>Babesiidae</taxon>
        <taxon>Babesia</taxon>
    </lineage>
</organism>
<dbReference type="SUPFAM" id="SSF54686">
    <property type="entry name" value="Ribosomal protein L16p/L10e"/>
    <property type="match status" value="1"/>
</dbReference>
<sequence>MINLLFPKYYKYKKIHNSSYSLNNKLNNINLNYGLYGIISKSFGSISSSQLESIRFILNKNIKKISKIWTIIYPNFPISKKSKSSRMGSGVGLISYWVYKVSPGSVIFEIEDIKFDLIKNIFNKISCRFPFKVCLVKKNYF</sequence>
<protein>
    <submittedName>
        <fullName evidence="5">Ribosomal protein L16</fullName>
    </submittedName>
</protein>
<dbReference type="GeneID" id="32877951"/>
<gene>
    <name evidence="5" type="primary">rpl16</name>
</gene>
<evidence type="ECO:0000313" key="5">
    <source>
        <dbReference type="EMBL" id="CDR32591.1"/>
    </source>
</evidence>
<dbReference type="GO" id="GO:0019843">
    <property type="term" value="F:rRNA binding"/>
    <property type="evidence" value="ECO:0007669"/>
    <property type="project" value="InterPro"/>
</dbReference>
<dbReference type="InterPro" id="IPR047873">
    <property type="entry name" value="Ribosomal_uL16"/>
</dbReference>
<dbReference type="PANTHER" id="PTHR12220:SF13">
    <property type="entry name" value="LARGE RIBOSOMAL SUBUNIT PROTEIN UL16M"/>
    <property type="match status" value="1"/>
</dbReference>
<keyword evidence="3 4" id="KW-0687">Ribonucleoprotein</keyword>
<dbReference type="CDD" id="cd01433">
    <property type="entry name" value="Ribosomal_L16_L10e"/>
    <property type="match status" value="1"/>
</dbReference>
<dbReference type="NCBIfam" id="TIGR01164">
    <property type="entry name" value="rplP_bact"/>
    <property type="match status" value="1"/>
</dbReference>
<name>A0A068W969_BABMR</name>
<evidence type="ECO:0000256" key="4">
    <source>
        <dbReference type="RuleBase" id="RU004413"/>
    </source>
</evidence>
<dbReference type="GO" id="GO:0032543">
    <property type="term" value="P:mitochondrial translation"/>
    <property type="evidence" value="ECO:0007669"/>
    <property type="project" value="TreeGrafter"/>
</dbReference>
<comment type="similarity">
    <text evidence="1 4">Belongs to the universal ribosomal protein uL16 family.</text>
</comment>
<dbReference type="Proteomes" id="UP000002899">
    <property type="component" value="Apicoplast Pltd"/>
</dbReference>
<evidence type="ECO:0000313" key="6">
    <source>
        <dbReference type="Proteomes" id="UP000002899"/>
    </source>
</evidence>
<dbReference type="PRINTS" id="PR00060">
    <property type="entry name" value="RIBOSOMALL16"/>
</dbReference>
<keyword evidence="2 4" id="KW-0689">Ribosomal protein</keyword>
<dbReference type="KEGG" id="bmic:B661_pgp26"/>
<evidence type="ECO:0000256" key="3">
    <source>
        <dbReference type="ARBA" id="ARBA00023274"/>
    </source>
</evidence>
<dbReference type="GO" id="GO:0003735">
    <property type="term" value="F:structural constituent of ribosome"/>
    <property type="evidence" value="ECO:0007669"/>
    <property type="project" value="InterPro"/>
</dbReference>
<dbReference type="GO" id="GO:0005762">
    <property type="term" value="C:mitochondrial large ribosomal subunit"/>
    <property type="evidence" value="ECO:0007669"/>
    <property type="project" value="TreeGrafter"/>
</dbReference>
<dbReference type="InterPro" id="IPR036920">
    <property type="entry name" value="Ribosomal_uL16_sf"/>
</dbReference>
<reference evidence="5" key="1">
    <citation type="submission" date="2014-04" db="EMBL/GenBank/DDBJ databases">
        <title>Structure and function of the apicoplast genome of the human pathogen Babesia microti.</title>
        <authorList>
            <person name="Garg A."/>
            <person name="Stein A."/>
            <person name="Zhao W."/>
            <person name="Dwivedi A."/>
            <person name="Frutos R."/>
            <person name="Cornillot E."/>
            <person name="Ben Mamoun C."/>
        </authorList>
    </citation>
    <scope>NUCLEOTIDE SEQUENCE [LARGE SCALE GENOMIC DNA]</scope>
    <source>
        <strain evidence="5">RI</strain>
    </source>
</reference>
<dbReference type="InterPro" id="IPR016180">
    <property type="entry name" value="Ribosomal_uL16_dom"/>
</dbReference>
<keyword evidence="5" id="KW-0933">Apicoplast</keyword>
<proteinExistence type="inferred from homology"/>
<accession>A0A068W969</accession>
<dbReference type="OrthoDB" id="268521at2759"/>
<evidence type="ECO:0000256" key="2">
    <source>
        <dbReference type="ARBA" id="ARBA00022980"/>
    </source>
</evidence>
<dbReference type="Gene3D" id="3.90.1170.10">
    <property type="entry name" value="Ribosomal protein L10e/L16"/>
    <property type="match status" value="1"/>
</dbReference>
<geneLocation type="apicoplast" evidence="5"/>
<dbReference type="InterPro" id="IPR000114">
    <property type="entry name" value="Ribosomal_uL16_bact-type"/>
</dbReference>
<dbReference type="Pfam" id="PF00252">
    <property type="entry name" value="Ribosomal_L16"/>
    <property type="match status" value="1"/>
</dbReference>
<keyword evidence="5" id="KW-0934">Plastid</keyword>
<dbReference type="AlphaFoldDB" id="A0A068W969"/>
<keyword evidence="6" id="KW-1185">Reference proteome</keyword>
<dbReference type="RefSeq" id="YP_009363160.1">
    <property type="nucleotide sequence ID" value="NC_034636.1"/>
</dbReference>